<dbReference type="PANTHER" id="PTHR30537:SF32">
    <property type="entry name" value="HTH-TYPE TRANSCRIPTIONAL REGULATOR DSDC"/>
    <property type="match status" value="1"/>
</dbReference>
<dbReference type="InterPro" id="IPR005119">
    <property type="entry name" value="LysR_subst-bd"/>
</dbReference>
<dbReference type="GO" id="GO:0043565">
    <property type="term" value="F:sequence-specific DNA binding"/>
    <property type="evidence" value="ECO:0007669"/>
    <property type="project" value="TreeGrafter"/>
</dbReference>
<evidence type="ECO:0000256" key="1">
    <source>
        <dbReference type="ARBA" id="ARBA00009437"/>
    </source>
</evidence>
<dbReference type="InterPro" id="IPR036388">
    <property type="entry name" value="WH-like_DNA-bd_sf"/>
</dbReference>
<dbReference type="GO" id="GO:0006351">
    <property type="term" value="P:DNA-templated transcription"/>
    <property type="evidence" value="ECO:0007669"/>
    <property type="project" value="TreeGrafter"/>
</dbReference>
<dbReference type="STRING" id="858640.A3K86_14145"/>
<dbReference type="Gene3D" id="1.10.10.10">
    <property type="entry name" value="Winged helix-like DNA-binding domain superfamily/Winged helix DNA-binding domain"/>
    <property type="match status" value="1"/>
</dbReference>
<keyword evidence="4" id="KW-0804">Transcription</keyword>
<evidence type="ECO:0000259" key="5">
    <source>
        <dbReference type="PROSITE" id="PS50931"/>
    </source>
</evidence>
<dbReference type="SUPFAM" id="SSF53850">
    <property type="entry name" value="Periplasmic binding protein-like II"/>
    <property type="match status" value="1"/>
</dbReference>
<name>A0A178K8N6_9GAMM</name>
<dbReference type="InterPro" id="IPR036390">
    <property type="entry name" value="WH_DNA-bd_sf"/>
</dbReference>
<reference evidence="6 7" key="1">
    <citation type="submission" date="2016-03" db="EMBL/GenBank/DDBJ databases">
        <title>Photobacterium proteolyticum sp. nov. a protease producing bacterium isolated from ocean sediments of Laizhou Bay.</title>
        <authorList>
            <person name="Li Y."/>
        </authorList>
    </citation>
    <scope>NUCLEOTIDE SEQUENCE [LARGE SCALE GENOMIC DNA]</scope>
    <source>
        <strain evidence="6 7">R-40508</strain>
    </source>
</reference>
<evidence type="ECO:0000256" key="4">
    <source>
        <dbReference type="ARBA" id="ARBA00023163"/>
    </source>
</evidence>
<dbReference type="InterPro" id="IPR000847">
    <property type="entry name" value="LysR_HTH_N"/>
</dbReference>
<evidence type="ECO:0000256" key="2">
    <source>
        <dbReference type="ARBA" id="ARBA00023015"/>
    </source>
</evidence>
<comment type="caution">
    <text evidence="6">The sequence shown here is derived from an EMBL/GenBank/DDBJ whole genome shotgun (WGS) entry which is preliminary data.</text>
</comment>
<dbReference type="Pfam" id="PF03466">
    <property type="entry name" value="LysR_substrate"/>
    <property type="match status" value="1"/>
</dbReference>
<dbReference type="SUPFAM" id="SSF46785">
    <property type="entry name" value="Winged helix' DNA-binding domain"/>
    <property type="match status" value="1"/>
</dbReference>
<accession>A0A178K8N6</accession>
<sequence length="297" mass="33787">MLTNLHTFNIAARVLSFKETAEQLALTNSAVSHRIRALEKELGFQLFIRRVRHIELTEEGKKLLAVSNRTFDALFSEVEQISSNELSGEIYIAASPSIATCMLLPRLSSFQARYPNLNVKLIAHPSAKPFDYEPIDLAIFYGKDHYPNYYHKRIINERVLPVCTHEYAQQHHLFDGIKHLATVNFLHAGEKTAWQHWLDQMAPELRNCKIDPHHKYYDFNTYDFAHTAAKNGLGVAIARESLVTHWLASGELVSPFPAQPTGLGYDIVCLPGGEQRPKFIAFMDWLENESGIIQALD</sequence>
<dbReference type="CDD" id="cd08432">
    <property type="entry name" value="PBP2_GcdR_TrpI_HvrB_AmpR_like"/>
    <property type="match status" value="1"/>
</dbReference>
<dbReference type="GO" id="GO:0003700">
    <property type="term" value="F:DNA-binding transcription factor activity"/>
    <property type="evidence" value="ECO:0007669"/>
    <property type="project" value="InterPro"/>
</dbReference>
<evidence type="ECO:0000313" key="6">
    <source>
        <dbReference type="EMBL" id="OAN13709.1"/>
    </source>
</evidence>
<dbReference type="InterPro" id="IPR058163">
    <property type="entry name" value="LysR-type_TF_proteobact-type"/>
</dbReference>
<keyword evidence="2" id="KW-0805">Transcription regulation</keyword>
<keyword evidence="3" id="KW-0238">DNA-binding</keyword>
<dbReference type="PANTHER" id="PTHR30537">
    <property type="entry name" value="HTH-TYPE TRANSCRIPTIONAL REGULATOR"/>
    <property type="match status" value="1"/>
</dbReference>
<protein>
    <recommendedName>
        <fullName evidence="5">HTH lysR-type domain-containing protein</fullName>
    </recommendedName>
</protein>
<dbReference type="AlphaFoldDB" id="A0A178K8N6"/>
<dbReference type="PROSITE" id="PS50931">
    <property type="entry name" value="HTH_LYSR"/>
    <property type="match status" value="1"/>
</dbReference>
<feature type="domain" description="HTH lysR-type" evidence="5">
    <location>
        <begin position="1"/>
        <end position="57"/>
    </location>
</feature>
<dbReference type="PRINTS" id="PR00039">
    <property type="entry name" value="HTHLYSR"/>
</dbReference>
<comment type="similarity">
    <text evidence="1">Belongs to the LysR transcriptional regulatory family.</text>
</comment>
<dbReference type="Proteomes" id="UP000078503">
    <property type="component" value="Unassembled WGS sequence"/>
</dbReference>
<organism evidence="6 7">
    <name type="scientific">Photobacterium jeanii</name>
    <dbReference type="NCBI Taxonomy" id="858640"/>
    <lineage>
        <taxon>Bacteria</taxon>
        <taxon>Pseudomonadati</taxon>
        <taxon>Pseudomonadota</taxon>
        <taxon>Gammaproteobacteria</taxon>
        <taxon>Vibrionales</taxon>
        <taxon>Vibrionaceae</taxon>
        <taxon>Photobacterium</taxon>
    </lineage>
</organism>
<dbReference type="EMBL" id="LVHF01000028">
    <property type="protein sequence ID" value="OAN13709.1"/>
    <property type="molecule type" value="Genomic_DNA"/>
</dbReference>
<gene>
    <name evidence="6" type="ORF">A3K86_14145</name>
</gene>
<evidence type="ECO:0000256" key="3">
    <source>
        <dbReference type="ARBA" id="ARBA00023125"/>
    </source>
</evidence>
<keyword evidence="7" id="KW-1185">Reference proteome</keyword>
<dbReference type="Gene3D" id="3.40.190.10">
    <property type="entry name" value="Periplasmic binding protein-like II"/>
    <property type="match status" value="2"/>
</dbReference>
<dbReference type="Pfam" id="PF00126">
    <property type="entry name" value="HTH_1"/>
    <property type="match status" value="1"/>
</dbReference>
<proteinExistence type="inferred from homology"/>
<evidence type="ECO:0000313" key="7">
    <source>
        <dbReference type="Proteomes" id="UP000078503"/>
    </source>
</evidence>